<evidence type="ECO:0000256" key="1">
    <source>
        <dbReference type="SAM" id="SignalP"/>
    </source>
</evidence>
<evidence type="ECO:0000313" key="2">
    <source>
        <dbReference type="EMBL" id="KAH7165277.1"/>
    </source>
</evidence>
<name>A0A9P9JER7_9HYPO</name>
<dbReference type="Proteomes" id="UP000738349">
    <property type="component" value="Unassembled WGS sequence"/>
</dbReference>
<evidence type="ECO:0000313" key="3">
    <source>
        <dbReference type="Proteomes" id="UP000738349"/>
    </source>
</evidence>
<feature type="chain" id="PRO_5040303381" description="Secreted protein" evidence="1">
    <location>
        <begin position="34"/>
        <end position="87"/>
    </location>
</feature>
<proteinExistence type="predicted"/>
<protein>
    <recommendedName>
        <fullName evidence="4">Secreted protein</fullName>
    </recommendedName>
</protein>
<reference evidence="2" key="1">
    <citation type="journal article" date="2021" name="Nat. Commun.">
        <title>Genetic determinants of endophytism in the Arabidopsis root mycobiome.</title>
        <authorList>
            <person name="Mesny F."/>
            <person name="Miyauchi S."/>
            <person name="Thiergart T."/>
            <person name="Pickel B."/>
            <person name="Atanasova L."/>
            <person name="Karlsson M."/>
            <person name="Huettel B."/>
            <person name="Barry K.W."/>
            <person name="Haridas S."/>
            <person name="Chen C."/>
            <person name="Bauer D."/>
            <person name="Andreopoulos W."/>
            <person name="Pangilinan J."/>
            <person name="LaButti K."/>
            <person name="Riley R."/>
            <person name="Lipzen A."/>
            <person name="Clum A."/>
            <person name="Drula E."/>
            <person name="Henrissat B."/>
            <person name="Kohler A."/>
            <person name="Grigoriev I.V."/>
            <person name="Martin F.M."/>
            <person name="Hacquard S."/>
        </authorList>
    </citation>
    <scope>NUCLEOTIDE SEQUENCE</scope>
    <source>
        <strain evidence="2">MPI-CAGE-AT-0147</strain>
    </source>
</reference>
<feature type="signal peptide" evidence="1">
    <location>
        <begin position="1"/>
        <end position="33"/>
    </location>
</feature>
<comment type="caution">
    <text evidence="2">The sequence shown here is derived from an EMBL/GenBank/DDBJ whole genome shotgun (WGS) entry which is preliminary data.</text>
</comment>
<gene>
    <name evidence="2" type="ORF">EDB81DRAFT_778915</name>
</gene>
<keyword evidence="1" id="KW-0732">Signal</keyword>
<keyword evidence="3" id="KW-1185">Reference proteome</keyword>
<organism evidence="2 3">
    <name type="scientific">Dactylonectria macrodidyma</name>
    <dbReference type="NCBI Taxonomy" id="307937"/>
    <lineage>
        <taxon>Eukaryota</taxon>
        <taxon>Fungi</taxon>
        <taxon>Dikarya</taxon>
        <taxon>Ascomycota</taxon>
        <taxon>Pezizomycotina</taxon>
        <taxon>Sordariomycetes</taxon>
        <taxon>Hypocreomycetidae</taxon>
        <taxon>Hypocreales</taxon>
        <taxon>Nectriaceae</taxon>
        <taxon>Dactylonectria</taxon>
    </lineage>
</organism>
<dbReference type="AlphaFoldDB" id="A0A9P9JER7"/>
<dbReference type="EMBL" id="JAGMUV010000003">
    <property type="protein sequence ID" value="KAH7165277.1"/>
    <property type="molecule type" value="Genomic_DNA"/>
</dbReference>
<evidence type="ECO:0008006" key="4">
    <source>
        <dbReference type="Google" id="ProtNLM"/>
    </source>
</evidence>
<accession>A0A9P9JER7</accession>
<sequence>MGGGRCAGLNGGISPSSMALLFLSFLFPDYLSVQSWHQFIRCDGYITHLEPPPLYGFNWHSPHSFARRSFTPNPHATLPPYSRFLGI</sequence>